<name>A0AAV4PCY1_9ARAC</name>
<dbReference type="SUPFAM" id="SSF49599">
    <property type="entry name" value="TRAF domain-like"/>
    <property type="match status" value="1"/>
</dbReference>
<organism evidence="1 2">
    <name type="scientific">Caerostris darwini</name>
    <dbReference type="NCBI Taxonomy" id="1538125"/>
    <lineage>
        <taxon>Eukaryota</taxon>
        <taxon>Metazoa</taxon>
        <taxon>Ecdysozoa</taxon>
        <taxon>Arthropoda</taxon>
        <taxon>Chelicerata</taxon>
        <taxon>Arachnida</taxon>
        <taxon>Araneae</taxon>
        <taxon>Araneomorphae</taxon>
        <taxon>Entelegynae</taxon>
        <taxon>Araneoidea</taxon>
        <taxon>Araneidae</taxon>
        <taxon>Caerostris</taxon>
    </lineage>
</organism>
<reference evidence="1 2" key="1">
    <citation type="submission" date="2021-06" db="EMBL/GenBank/DDBJ databases">
        <title>Caerostris darwini draft genome.</title>
        <authorList>
            <person name="Kono N."/>
            <person name="Arakawa K."/>
        </authorList>
    </citation>
    <scope>NUCLEOTIDE SEQUENCE [LARGE SCALE GENOMIC DNA]</scope>
</reference>
<dbReference type="Proteomes" id="UP001054837">
    <property type="component" value="Unassembled WGS sequence"/>
</dbReference>
<evidence type="ECO:0000313" key="2">
    <source>
        <dbReference type="Proteomes" id="UP001054837"/>
    </source>
</evidence>
<sequence length="362" mass="41461">MASNNNSERKGFTIMWIIENFKYSTYRYEVGLQSPTFVVDTMEETKWRLFLYHIFYDDNIEKDLLFGLRRMPHSKGPQSIKIRCECALLTADGWVGTQCNVTEQGFTKYSSVTFQSFNRKGISADEPEKIFPNGNLTFRFKMWKCSGEIDSDGYCTARTLIGVEKKSSIWSIRNFSTFEKGNEITERINSTLSDKSIATLKFSVTGEDETLQVSFISSGSEFESRYFSIKLSVLDSNGVAVTCGEAEVFFWILVKYSKCLLTLTKKKIMRKKNQYLRDDVLSLIYECNFSTGLVYEEFESTNYGWISPQTANACLPDLKLTENTANPSAPSGLKRDIELMLHENVLLNQIYRSNDLDHGLET</sequence>
<dbReference type="EMBL" id="BPLQ01002545">
    <property type="protein sequence ID" value="GIX93845.1"/>
    <property type="molecule type" value="Genomic_DNA"/>
</dbReference>
<accession>A0AAV4PCY1</accession>
<evidence type="ECO:0000313" key="1">
    <source>
        <dbReference type="EMBL" id="GIX93845.1"/>
    </source>
</evidence>
<proteinExistence type="predicted"/>
<dbReference type="AlphaFoldDB" id="A0AAV4PCY1"/>
<keyword evidence="2" id="KW-1185">Reference proteome</keyword>
<comment type="caution">
    <text evidence="1">The sequence shown here is derived from an EMBL/GenBank/DDBJ whole genome shotgun (WGS) entry which is preliminary data.</text>
</comment>
<gene>
    <name evidence="1" type="primary">spop-b_51</name>
    <name evidence="1" type="ORF">CDAR_619311</name>
</gene>
<protein>
    <submittedName>
        <fullName evidence="1">Speckle-type POZ protein B</fullName>
    </submittedName>
</protein>